<protein>
    <submittedName>
        <fullName evidence="2">Uncharacterized protein</fullName>
    </submittedName>
</protein>
<accession>A0AAD4V4F5</accession>
<proteinExistence type="predicted"/>
<comment type="caution">
    <text evidence="2">The sequence shown here is derived from an EMBL/GenBank/DDBJ whole genome shotgun (WGS) entry which is preliminary data.</text>
</comment>
<dbReference type="Proteomes" id="UP001054821">
    <property type="component" value="Chromosome 7"/>
</dbReference>
<dbReference type="EMBL" id="JAJFAZ020000007">
    <property type="protein sequence ID" value="KAI5318405.1"/>
    <property type="molecule type" value="Genomic_DNA"/>
</dbReference>
<dbReference type="AlphaFoldDB" id="A0AAD4V4F5"/>
<evidence type="ECO:0000313" key="3">
    <source>
        <dbReference type="Proteomes" id="UP001054821"/>
    </source>
</evidence>
<name>A0AAD4V4F5_PRUDU</name>
<keyword evidence="3" id="KW-1185">Reference proteome</keyword>
<evidence type="ECO:0000256" key="1">
    <source>
        <dbReference type="SAM" id="MobiDB-lite"/>
    </source>
</evidence>
<reference evidence="2 3" key="1">
    <citation type="journal article" date="2022" name="G3 (Bethesda)">
        <title>Whole-genome sequence and methylome profiling of the almond [Prunus dulcis (Mill.) D.A. Webb] cultivar 'Nonpareil'.</title>
        <authorList>
            <person name="D'Amico-Willman K.M."/>
            <person name="Ouma W.Z."/>
            <person name="Meulia T."/>
            <person name="Sideli G.M."/>
            <person name="Gradziel T.M."/>
            <person name="Fresnedo-Ramirez J."/>
        </authorList>
    </citation>
    <scope>NUCLEOTIDE SEQUENCE [LARGE SCALE GENOMIC DNA]</scope>
    <source>
        <strain evidence="2">Clone GOH B32 T37-40</strain>
    </source>
</reference>
<sequence>MQDRGNELIGLFHFPTHPHLKLGRHGRHGATEQYDPGFGIVQPQQDCGRRLLGTPTPHERLQHRTNSKQTKPMRTQLILILLVKLRRVDWKSLLTNRLMVEGGQGDQDEV</sequence>
<feature type="region of interest" description="Disordered" evidence="1">
    <location>
        <begin position="51"/>
        <end position="70"/>
    </location>
</feature>
<evidence type="ECO:0000313" key="2">
    <source>
        <dbReference type="EMBL" id="KAI5318405.1"/>
    </source>
</evidence>
<gene>
    <name evidence="2" type="ORF">L3X38_038113</name>
</gene>
<organism evidence="2 3">
    <name type="scientific">Prunus dulcis</name>
    <name type="common">Almond</name>
    <name type="synonym">Amygdalus dulcis</name>
    <dbReference type="NCBI Taxonomy" id="3755"/>
    <lineage>
        <taxon>Eukaryota</taxon>
        <taxon>Viridiplantae</taxon>
        <taxon>Streptophyta</taxon>
        <taxon>Embryophyta</taxon>
        <taxon>Tracheophyta</taxon>
        <taxon>Spermatophyta</taxon>
        <taxon>Magnoliopsida</taxon>
        <taxon>eudicotyledons</taxon>
        <taxon>Gunneridae</taxon>
        <taxon>Pentapetalae</taxon>
        <taxon>rosids</taxon>
        <taxon>fabids</taxon>
        <taxon>Rosales</taxon>
        <taxon>Rosaceae</taxon>
        <taxon>Amygdaloideae</taxon>
        <taxon>Amygdaleae</taxon>
        <taxon>Prunus</taxon>
    </lineage>
</organism>